<feature type="DNA-binding region" description="H-T-H motif" evidence="2">
    <location>
        <begin position="33"/>
        <end position="52"/>
    </location>
</feature>
<dbReference type="GeneID" id="81124936"/>
<dbReference type="InterPro" id="IPR009057">
    <property type="entry name" value="Homeodomain-like_sf"/>
</dbReference>
<comment type="caution">
    <text evidence="4">The sequence shown here is derived from an EMBL/GenBank/DDBJ whole genome shotgun (WGS) entry which is preliminary data.</text>
</comment>
<reference evidence="4 5" key="1">
    <citation type="journal article" date="2019" name="Int. J. Syst. Evol. Microbiol.">
        <title>The Global Catalogue of Microorganisms (GCM) 10K type strain sequencing project: providing services to taxonomists for standard genome sequencing and annotation.</title>
        <authorList>
            <consortium name="The Broad Institute Genomics Platform"/>
            <consortium name="The Broad Institute Genome Sequencing Center for Infectious Disease"/>
            <person name="Wu L."/>
            <person name="Ma J."/>
        </authorList>
    </citation>
    <scope>NUCLEOTIDE SEQUENCE [LARGE SCALE GENOMIC DNA]</scope>
    <source>
        <strain evidence="4 5">DT31</strain>
    </source>
</reference>
<evidence type="ECO:0000259" key="3">
    <source>
        <dbReference type="PROSITE" id="PS50977"/>
    </source>
</evidence>
<dbReference type="Gene3D" id="1.10.10.60">
    <property type="entry name" value="Homeodomain-like"/>
    <property type="match status" value="1"/>
</dbReference>
<dbReference type="InterPro" id="IPR001647">
    <property type="entry name" value="HTH_TetR"/>
</dbReference>
<dbReference type="PRINTS" id="PR00455">
    <property type="entry name" value="HTHTETR"/>
</dbReference>
<evidence type="ECO:0000256" key="2">
    <source>
        <dbReference type="PROSITE-ProRule" id="PRU00335"/>
    </source>
</evidence>
<dbReference type="Pfam" id="PF00440">
    <property type="entry name" value="TetR_N"/>
    <property type="match status" value="1"/>
</dbReference>
<dbReference type="RefSeq" id="WP_284033025.1">
    <property type="nucleotide sequence ID" value="NZ_CP126154.1"/>
</dbReference>
<dbReference type="Gene3D" id="1.10.357.10">
    <property type="entry name" value="Tetracycline Repressor, domain 2"/>
    <property type="match status" value="1"/>
</dbReference>
<protein>
    <submittedName>
        <fullName evidence="4">TetR/AcrR family transcriptional regulator</fullName>
    </submittedName>
</protein>
<dbReference type="PANTHER" id="PTHR43479">
    <property type="entry name" value="ACREF/ENVCD OPERON REPRESSOR-RELATED"/>
    <property type="match status" value="1"/>
</dbReference>
<dbReference type="Proteomes" id="UP001596461">
    <property type="component" value="Unassembled WGS sequence"/>
</dbReference>
<gene>
    <name evidence="4" type="ORF">ACFQL9_10840</name>
</gene>
<evidence type="ECO:0000313" key="4">
    <source>
        <dbReference type="EMBL" id="MFC7070137.1"/>
    </source>
</evidence>
<sequence>MKGFTDEQRDRIRSDLLEAGRDLFAQYGLSKTTIADLTDEVGIGTSTFYQFYDSKEALYLAVLDREGETIARRLSDEEVIGGEDPETVVREFLHFLFDEIETNPLVRQLVVSDELDRLREYRTPEEREAERAEEVETIRAFTDPFVEAGAVHGEDPELVARAVGAIPYLTLHEADIGSDHYPEVRDFVIDTFARGLAADGE</sequence>
<evidence type="ECO:0000313" key="5">
    <source>
        <dbReference type="Proteomes" id="UP001596461"/>
    </source>
</evidence>
<dbReference type="SUPFAM" id="SSF46689">
    <property type="entry name" value="Homeodomain-like"/>
    <property type="match status" value="1"/>
</dbReference>
<feature type="domain" description="HTH tetR-type" evidence="3">
    <location>
        <begin position="10"/>
        <end position="70"/>
    </location>
</feature>
<keyword evidence="1 2" id="KW-0238">DNA-binding</keyword>
<keyword evidence="5" id="KW-1185">Reference proteome</keyword>
<dbReference type="AlphaFoldDB" id="A0ABD5WDZ7"/>
<dbReference type="PROSITE" id="PS50977">
    <property type="entry name" value="HTH_TETR_2"/>
    <property type="match status" value="1"/>
</dbReference>
<dbReference type="GO" id="GO:0003677">
    <property type="term" value="F:DNA binding"/>
    <property type="evidence" value="ECO:0007669"/>
    <property type="project" value="UniProtKB-UniRule"/>
</dbReference>
<organism evidence="4 5">
    <name type="scientific">Halobaculum lipolyticum</name>
    <dbReference type="NCBI Taxonomy" id="3032001"/>
    <lineage>
        <taxon>Archaea</taxon>
        <taxon>Methanobacteriati</taxon>
        <taxon>Methanobacteriota</taxon>
        <taxon>Stenosarchaea group</taxon>
        <taxon>Halobacteria</taxon>
        <taxon>Halobacteriales</taxon>
        <taxon>Haloferacaceae</taxon>
        <taxon>Halobaculum</taxon>
    </lineage>
</organism>
<dbReference type="PANTHER" id="PTHR43479:SF11">
    <property type="entry name" value="ACREF_ENVCD OPERON REPRESSOR-RELATED"/>
    <property type="match status" value="1"/>
</dbReference>
<name>A0ABD5WDZ7_9EURY</name>
<dbReference type="EMBL" id="JBHTAH010000008">
    <property type="protein sequence ID" value="MFC7070137.1"/>
    <property type="molecule type" value="Genomic_DNA"/>
</dbReference>
<accession>A0ABD5WDZ7</accession>
<dbReference type="InterPro" id="IPR050624">
    <property type="entry name" value="HTH-type_Tx_Regulator"/>
</dbReference>
<proteinExistence type="predicted"/>
<evidence type="ECO:0000256" key="1">
    <source>
        <dbReference type="ARBA" id="ARBA00023125"/>
    </source>
</evidence>